<dbReference type="InterPro" id="IPR051056">
    <property type="entry name" value="Glycosyl_Hydrolase_73"/>
</dbReference>
<dbReference type="SMART" id="SM00047">
    <property type="entry name" value="LYZ2"/>
    <property type="match status" value="1"/>
</dbReference>
<evidence type="ECO:0000256" key="1">
    <source>
        <dbReference type="ARBA" id="ARBA00002954"/>
    </source>
</evidence>
<keyword evidence="9" id="KW-0961">Cell wall biogenesis/degradation</keyword>
<keyword evidence="8" id="KW-0326">Glycosidase</keyword>
<evidence type="ECO:0000256" key="2">
    <source>
        <dbReference type="ARBA" id="ARBA00004418"/>
    </source>
</evidence>
<dbReference type="Gene3D" id="1.10.530.10">
    <property type="match status" value="1"/>
</dbReference>
<dbReference type="InterPro" id="IPR002901">
    <property type="entry name" value="MGlyc_endo_b_GlcNAc-like_dom"/>
</dbReference>
<evidence type="ECO:0000256" key="6">
    <source>
        <dbReference type="ARBA" id="ARBA00022764"/>
    </source>
</evidence>
<dbReference type="Pfam" id="PF01832">
    <property type="entry name" value="Glucosaminidase"/>
    <property type="match status" value="1"/>
</dbReference>
<keyword evidence="12" id="KW-0282">Flagellum</keyword>
<protein>
    <recommendedName>
        <fullName evidence="5">Peptidoglycan hydrolase FlgJ</fullName>
    </recommendedName>
    <alternativeName>
        <fullName evidence="10">Muramidase FlgJ</fullName>
    </alternativeName>
</protein>
<dbReference type="InterPro" id="IPR019301">
    <property type="entry name" value="Flagellar_prot_FlgJ_N"/>
</dbReference>
<dbReference type="InterPro" id="IPR013377">
    <property type="entry name" value="FlgJ"/>
</dbReference>
<dbReference type="PANTHER" id="PTHR33308">
    <property type="entry name" value="PEPTIDOGLYCAN HYDROLASE FLGJ"/>
    <property type="match status" value="1"/>
</dbReference>
<comment type="function">
    <text evidence="1">Flagellum-specific muramidase which hydrolyzes the peptidoglycan layer to assemble the rod structure in the periplasmic space.</text>
</comment>
<accession>A0ABX2IFK8</accession>
<evidence type="ECO:0000256" key="7">
    <source>
        <dbReference type="ARBA" id="ARBA00022801"/>
    </source>
</evidence>
<comment type="subcellular location">
    <subcellularLocation>
        <location evidence="2">Periplasm</location>
    </subcellularLocation>
</comment>
<evidence type="ECO:0000256" key="10">
    <source>
        <dbReference type="ARBA" id="ARBA00030835"/>
    </source>
</evidence>
<dbReference type="Proteomes" id="UP000778523">
    <property type="component" value="Unassembled WGS sequence"/>
</dbReference>
<dbReference type="NCBIfam" id="TIGR02541">
    <property type="entry name" value="flagell_FlgJ"/>
    <property type="match status" value="1"/>
</dbReference>
<evidence type="ECO:0000256" key="8">
    <source>
        <dbReference type="ARBA" id="ARBA00023295"/>
    </source>
</evidence>
<evidence type="ECO:0000256" key="9">
    <source>
        <dbReference type="ARBA" id="ARBA00023316"/>
    </source>
</evidence>
<dbReference type="PRINTS" id="PR01002">
    <property type="entry name" value="FLGFLGJ"/>
</dbReference>
<comment type="similarity">
    <text evidence="3">In the N-terminal section; belongs to the FlgJ family.</text>
</comment>
<evidence type="ECO:0000256" key="3">
    <source>
        <dbReference type="ARBA" id="ARBA00006880"/>
    </source>
</evidence>
<feature type="domain" description="Mannosyl-glycoprotein endo-beta-N-acetylglucosamidase-like" evidence="11">
    <location>
        <begin position="126"/>
        <end position="281"/>
    </location>
</feature>
<dbReference type="Pfam" id="PF10135">
    <property type="entry name" value="Rod-binding"/>
    <property type="match status" value="1"/>
</dbReference>
<comment type="similarity">
    <text evidence="4">In the C-terminal section; belongs to the glycosyl hydrolase 73 family.</text>
</comment>
<dbReference type="Gene3D" id="2.10.70.40">
    <property type="entry name" value="peptidoglycan hydrolase"/>
    <property type="match status" value="1"/>
</dbReference>
<evidence type="ECO:0000259" key="11">
    <source>
        <dbReference type="SMART" id="SM00047"/>
    </source>
</evidence>
<keyword evidence="6" id="KW-0574">Periplasm</keyword>
<proteinExistence type="inferred from homology"/>
<keyword evidence="13" id="KW-1185">Reference proteome</keyword>
<organism evidence="12 13">
    <name type="scientific">Uliginosibacterium aquaticum</name>
    <dbReference type="NCBI Taxonomy" id="2731212"/>
    <lineage>
        <taxon>Bacteria</taxon>
        <taxon>Pseudomonadati</taxon>
        <taxon>Pseudomonadota</taxon>
        <taxon>Betaproteobacteria</taxon>
        <taxon>Rhodocyclales</taxon>
        <taxon>Zoogloeaceae</taxon>
        <taxon>Uliginosibacterium</taxon>
    </lineage>
</organism>
<reference evidence="12 13" key="1">
    <citation type="submission" date="2020-06" db="EMBL/GenBank/DDBJ databases">
        <title>Draft genome of Uliginosibacterium sp. IMCC34675.</title>
        <authorList>
            <person name="Song J."/>
        </authorList>
    </citation>
    <scope>NUCLEOTIDE SEQUENCE [LARGE SCALE GENOMIC DNA]</scope>
    <source>
        <strain evidence="12 13">IMCC34675</strain>
    </source>
</reference>
<dbReference type="PANTHER" id="PTHR33308:SF9">
    <property type="entry name" value="PEPTIDOGLYCAN HYDROLASE FLGJ"/>
    <property type="match status" value="1"/>
</dbReference>
<sequence length="291" mass="31141">MNSVQPNVLDPSSLAGLKLQTREGSPEANKAVAQQFEAMFLQIVLKTMRESIPQDGMLESEGTKLFQGMHDQQLAQLMSRTGGIGLAQVVERQLNGTSIPRLPTYDLKGPAQAGAAAASAAGAAPQLGAPYSGAAQGFVTQVWPQAQQAAASLGVPPHFLVAQAALETGWGKSVIQRADGSTSYNLFNIKAGRDWQGEVVEARTTEYENGRAVERVERFRAYGSYAESFQDYTRLIGQNSRYAGVRGQSDGDAFARALQQGGYATDPAYADKLSRIINGNTLRQGLQASAR</sequence>
<name>A0ABX2IFK8_9RHOO</name>
<dbReference type="EMBL" id="JABCSC020000002">
    <property type="protein sequence ID" value="NSL55531.1"/>
    <property type="molecule type" value="Genomic_DNA"/>
</dbReference>
<dbReference type="GO" id="GO:0016787">
    <property type="term" value="F:hydrolase activity"/>
    <property type="evidence" value="ECO:0007669"/>
    <property type="project" value="UniProtKB-KW"/>
</dbReference>
<evidence type="ECO:0000256" key="5">
    <source>
        <dbReference type="ARBA" id="ARBA00013433"/>
    </source>
</evidence>
<evidence type="ECO:0000313" key="13">
    <source>
        <dbReference type="Proteomes" id="UP000778523"/>
    </source>
</evidence>
<evidence type="ECO:0000256" key="4">
    <source>
        <dbReference type="ARBA" id="ARBA00007974"/>
    </source>
</evidence>
<keyword evidence="12" id="KW-0966">Cell projection</keyword>
<comment type="caution">
    <text evidence="12">The sequence shown here is derived from an EMBL/GenBank/DDBJ whole genome shotgun (WGS) entry which is preliminary data.</text>
</comment>
<gene>
    <name evidence="12" type="primary">flgJ</name>
    <name evidence="12" type="ORF">HJ583_010885</name>
</gene>
<evidence type="ECO:0000313" key="12">
    <source>
        <dbReference type="EMBL" id="NSL55531.1"/>
    </source>
</evidence>
<dbReference type="RefSeq" id="WP_170021915.1">
    <property type="nucleotide sequence ID" value="NZ_JABCSC020000002.1"/>
</dbReference>
<keyword evidence="7 12" id="KW-0378">Hydrolase</keyword>
<keyword evidence="12" id="KW-0969">Cilium</keyword>